<dbReference type="Gene3D" id="2.60.40.3310">
    <property type="match status" value="1"/>
</dbReference>
<keyword evidence="4" id="KW-0281">Fimbrium</keyword>
<dbReference type="GO" id="GO:0043709">
    <property type="term" value="P:cell adhesion involved in single-species biofilm formation"/>
    <property type="evidence" value="ECO:0007669"/>
    <property type="project" value="TreeGrafter"/>
</dbReference>
<dbReference type="AlphaFoldDB" id="A0A9X0Y6B8"/>
<reference evidence="7 8" key="1">
    <citation type="journal article" date="2021" name="Int. J. Syst. Evol. Microbiol.">
        <title>Pseudomonas lactucae sp. nov., a pathogen causing bacterial rot of lettuce in Japan.</title>
        <authorList>
            <person name="Sawada H."/>
            <person name="Fujikawa T."/>
            <person name="Satou M."/>
        </authorList>
    </citation>
    <scope>NUCLEOTIDE SEQUENCE [LARGE SCALE GENOMIC DNA]</scope>
    <source>
        <strain evidence="7 8">MAFF 301381</strain>
    </source>
</reference>
<protein>
    <submittedName>
        <fullName evidence="7">Fimbrial protein</fullName>
    </submittedName>
</protein>
<keyword evidence="8" id="KW-1185">Reference proteome</keyword>
<evidence type="ECO:0000259" key="5">
    <source>
        <dbReference type="Pfam" id="PF00419"/>
    </source>
</evidence>
<dbReference type="Proteomes" id="UP001154860">
    <property type="component" value="Unassembled WGS sequence"/>
</dbReference>
<dbReference type="InterPro" id="IPR054160">
    <property type="entry name" value="MrkD_recept-bd"/>
</dbReference>
<dbReference type="InterPro" id="IPR036937">
    <property type="entry name" value="Adhesion_dom_fimbrial_sf"/>
</dbReference>
<sequence>MSLPITAQALCSAYPNVQYGVSFPATITVSKSLPVGGLITSQAFNGPFPHIVFRCNTGMYQVWTGRFSSSMSAPGGEIFHTNVPGIGMRIIQSDNYEPAYSVSLRNGSRNWPSNSTYTHLITTLRAEFFKTGPVTTGTLHGGSLQDSMLDGSRGRILKQLNNSIRFVDPAATCDLATGDVNRTITLPTIPASALANTPSAGALNFELTAHCRDASNVSFRFSGTPATGDVWRFANTGSAGGIALWLYSRIGGTIQTLRADGTDSARTLAVYNDRAVLPLGAAYFKTNTVRAGTLASTATVNITYN</sequence>
<keyword evidence="3" id="KW-0732">Signal</keyword>
<evidence type="ECO:0000256" key="4">
    <source>
        <dbReference type="ARBA" id="ARBA00023263"/>
    </source>
</evidence>
<comment type="subcellular location">
    <subcellularLocation>
        <location evidence="1">Fimbrium</location>
    </subcellularLocation>
</comment>
<comment type="caution">
    <text evidence="7">The sequence shown here is derived from an EMBL/GenBank/DDBJ whole genome shotgun (WGS) entry which is preliminary data.</text>
</comment>
<dbReference type="PANTHER" id="PTHR33420:SF3">
    <property type="entry name" value="FIMBRIAL SUBUNIT ELFA"/>
    <property type="match status" value="1"/>
</dbReference>
<dbReference type="GO" id="GO:0009289">
    <property type="term" value="C:pilus"/>
    <property type="evidence" value="ECO:0007669"/>
    <property type="project" value="UniProtKB-SubCell"/>
</dbReference>
<organism evidence="7 8">
    <name type="scientific">Pseudomonas lactucae</name>
    <dbReference type="NCBI Taxonomy" id="2813360"/>
    <lineage>
        <taxon>Bacteria</taxon>
        <taxon>Pseudomonadati</taxon>
        <taxon>Pseudomonadota</taxon>
        <taxon>Gammaproteobacteria</taxon>
        <taxon>Pseudomonadales</taxon>
        <taxon>Pseudomonadaceae</taxon>
        <taxon>Pseudomonas</taxon>
    </lineage>
</organism>
<evidence type="ECO:0000256" key="1">
    <source>
        <dbReference type="ARBA" id="ARBA00004561"/>
    </source>
</evidence>
<feature type="domain" description="MrkD-like receptor binding" evidence="6">
    <location>
        <begin position="27"/>
        <end position="145"/>
    </location>
</feature>
<evidence type="ECO:0000259" key="6">
    <source>
        <dbReference type="Pfam" id="PF22003"/>
    </source>
</evidence>
<dbReference type="SUPFAM" id="SSF49401">
    <property type="entry name" value="Bacterial adhesins"/>
    <property type="match status" value="1"/>
</dbReference>
<evidence type="ECO:0000313" key="8">
    <source>
        <dbReference type="Proteomes" id="UP001154860"/>
    </source>
</evidence>
<reference evidence="7 8" key="2">
    <citation type="journal article" date="2023" name="Plant Pathol.">
        <title>Dismantling and reorganizing Pseudomonas marginalis sensu#lato.</title>
        <authorList>
            <person name="Sawada H."/>
            <person name="Fujikawa T."/>
            <person name="Satou M."/>
        </authorList>
    </citation>
    <scope>NUCLEOTIDE SEQUENCE [LARGE SCALE GENOMIC DNA]</scope>
    <source>
        <strain evidence="7 8">MAFF 301381</strain>
    </source>
</reference>
<dbReference type="Pfam" id="PF00419">
    <property type="entry name" value="Fimbrial"/>
    <property type="match status" value="1"/>
</dbReference>
<proteinExistence type="inferred from homology"/>
<accession>A0A9X0Y6B8</accession>
<dbReference type="InterPro" id="IPR000259">
    <property type="entry name" value="Adhesion_dom_fimbrial"/>
</dbReference>
<dbReference type="InterPro" id="IPR008966">
    <property type="entry name" value="Adhesion_dom_sf"/>
</dbReference>
<comment type="similarity">
    <text evidence="2">Belongs to the fimbrial protein family.</text>
</comment>
<gene>
    <name evidence="7" type="ORF">JWR99_00890</name>
</gene>
<dbReference type="EMBL" id="JAFHKJ010000005">
    <property type="protein sequence ID" value="MBN2974623.1"/>
    <property type="molecule type" value="Genomic_DNA"/>
</dbReference>
<dbReference type="PANTHER" id="PTHR33420">
    <property type="entry name" value="FIMBRIAL SUBUNIT ELFA-RELATED"/>
    <property type="match status" value="1"/>
</dbReference>
<evidence type="ECO:0000313" key="7">
    <source>
        <dbReference type="EMBL" id="MBN2974623.1"/>
    </source>
</evidence>
<feature type="domain" description="Fimbrial-type adhesion" evidence="5">
    <location>
        <begin position="170"/>
        <end position="304"/>
    </location>
</feature>
<evidence type="ECO:0000256" key="2">
    <source>
        <dbReference type="ARBA" id="ARBA00006671"/>
    </source>
</evidence>
<dbReference type="InterPro" id="IPR050263">
    <property type="entry name" value="Bact_Fimbrial_Adh_Pro"/>
</dbReference>
<dbReference type="Pfam" id="PF22003">
    <property type="entry name" value="MrkDrd"/>
    <property type="match status" value="1"/>
</dbReference>
<name>A0A9X0Y6B8_9PSED</name>
<evidence type="ECO:0000256" key="3">
    <source>
        <dbReference type="ARBA" id="ARBA00022729"/>
    </source>
</evidence>
<dbReference type="Gene3D" id="2.60.40.1090">
    <property type="entry name" value="Fimbrial-type adhesion domain"/>
    <property type="match status" value="1"/>
</dbReference>